<name>A0AA41ZJB9_9GAMM</name>
<evidence type="ECO:0000256" key="3">
    <source>
        <dbReference type="SAM" id="Phobius"/>
    </source>
</evidence>
<keyword evidence="3" id="KW-0812">Transmembrane</keyword>
<feature type="active site" description="Proton acceptor" evidence="1">
    <location>
        <position position="115"/>
    </location>
</feature>
<evidence type="ECO:0000256" key="2">
    <source>
        <dbReference type="PIRSR" id="PIRSR640255-2"/>
    </source>
</evidence>
<dbReference type="PANTHER" id="PTHR13966">
    <property type="entry name" value="ENDONUCLEASE RELATED"/>
    <property type="match status" value="1"/>
</dbReference>
<keyword evidence="6" id="KW-0255">Endonuclease</keyword>
<evidence type="ECO:0000259" key="5">
    <source>
        <dbReference type="SMART" id="SM00892"/>
    </source>
</evidence>
<feature type="transmembrane region" description="Helical" evidence="3">
    <location>
        <begin position="6"/>
        <end position="23"/>
    </location>
</feature>
<dbReference type="GO" id="GO:0003676">
    <property type="term" value="F:nucleic acid binding"/>
    <property type="evidence" value="ECO:0007669"/>
    <property type="project" value="InterPro"/>
</dbReference>
<dbReference type="Gene3D" id="3.40.570.10">
    <property type="entry name" value="Extracellular Endonuclease, subunit A"/>
    <property type="match status" value="1"/>
</dbReference>
<proteinExistence type="predicted"/>
<sequence length="277" mass="31886">MQLFRMGGIGIVFALVLGGLWFFQARDRWDALSWEGMPHAQVWYDWHTLNRPLTNHGYLVGWSDLRGNPLWVTYRLHRVKNPDSDPRPRGFRSDWRSLWPIDSDDYTRSGYDRGHMAPNYAMSVVHGRQAQLDTFLMTNVSPQRPDLNRKAWQRLEEVVIDHFVRRFGTVWVTTGPIFDSRITRMASLIEVPDAFYKILIVPGSVGNPPKALAFILPQTVKGNEPLDRFVVSIDEVERRTGLDFFSDLPDAIEVPLEGSVNPGPWHLDSVARTPSRY</sequence>
<keyword evidence="6" id="KW-0540">Nuclease</keyword>
<dbReference type="InterPro" id="IPR020821">
    <property type="entry name" value="ENPP1-3/EXOG-like_nuc-like"/>
</dbReference>
<dbReference type="InterPro" id="IPR044929">
    <property type="entry name" value="DNA/RNA_non-sp_Endonuclease_sf"/>
</dbReference>
<dbReference type="AlphaFoldDB" id="A0AA41ZJB9"/>
<dbReference type="SMART" id="SM00477">
    <property type="entry name" value="NUC"/>
    <property type="match status" value="1"/>
</dbReference>
<protein>
    <submittedName>
        <fullName evidence="6">DNA/RNA non-specific endonuclease</fullName>
    </submittedName>
</protein>
<keyword evidence="7" id="KW-1185">Reference proteome</keyword>
<dbReference type="RefSeq" id="WP_250936079.1">
    <property type="nucleotide sequence ID" value="NZ_JAMLJK010000001.1"/>
</dbReference>
<dbReference type="InterPro" id="IPR040255">
    <property type="entry name" value="Non-specific_endonuclease"/>
</dbReference>
<dbReference type="SUPFAM" id="SSF54060">
    <property type="entry name" value="His-Me finger endonucleases"/>
    <property type="match status" value="1"/>
</dbReference>
<evidence type="ECO:0000313" key="7">
    <source>
        <dbReference type="Proteomes" id="UP001165678"/>
    </source>
</evidence>
<feature type="binding site" evidence="2">
    <location>
        <position position="148"/>
    </location>
    <ligand>
        <name>Mg(2+)</name>
        <dbReference type="ChEBI" id="CHEBI:18420"/>
        <note>catalytic</note>
    </ligand>
</feature>
<dbReference type="GO" id="GO:0004519">
    <property type="term" value="F:endonuclease activity"/>
    <property type="evidence" value="ECO:0007669"/>
    <property type="project" value="UniProtKB-KW"/>
</dbReference>
<dbReference type="InterPro" id="IPR001604">
    <property type="entry name" value="Endo_G_ENPP1-like_dom"/>
</dbReference>
<dbReference type="SMART" id="SM00892">
    <property type="entry name" value="Endonuclease_NS"/>
    <property type="match status" value="1"/>
</dbReference>
<dbReference type="EMBL" id="JAPIVE010000001">
    <property type="protein sequence ID" value="MCX2522836.1"/>
    <property type="molecule type" value="Genomic_DNA"/>
</dbReference>
<dbReference type="GO" id="GO:0046872">
    <property type="term" value="F:metal ion binding"/>
    <property type="evidence" value="ECO:0007669"/>
    <property type="project" value="UniProtKB-KW"/>
</dbReference>
<evidence type="ECO:0000259" key="4">
    <source>
        <dbReference type="SMART" id="SM00477"/>
    </source>
</evidence>
<dbReference type="Pfam" id="PF01223">
    <property type="entry name" value="Endonuclease_NS"/>
    <property type="match status" value="1"/>
</dbReference>
<keyword evidence="3" id="KW-0472">Membrane</keyword>
<keyword evidence="6" id="KW-0378">Hydrolase</keyword>
<comment type="caution">
    <text evidence="6">The sequence shown here is derived from an EMBL/GenBank/DDBJ whole genome shotgun (WGS) entry which is preliminary data.</text>
</comment>
<feature type="domain" description="ENPP1-3/EXOG-like endonuclease/phosphodiesterase" evidence="4">
    <location>
        <begin position="55"/>
        <end position="251"/>
    </location>
</feature>
<dbReference type="Proteomes" id="UP001165678">
    <property type="component" value="Unassembled WGS sequence"/>
</dbReference>
<keyword evidence="2" id="KW-0479">Metal-binding</keyword>
<evidence type="ECO:0000313" key="6">
    <source>
        <dbReference type="EMBL" id="MCX2522836.1"/>
    </source>
</evidence>
<organism evidence="6 7">
    <name type="scientific">Larsenimonas rhizosphaerae</name>
    <dbReference type="NCBI Taxonomy" id="2944682"/>
    <lineage>
        <taxon>Bacteria</taxon>
        <taxon>Pseudomonadati</taxon>
        <taxon>Pseudomonadota</taxon>
        <taxon>Gammaproteobacteria</taxon>
        <taxon>Oceanospirillales</taxon>
        <taxon>Halomonadaceae</taxon>
        <taxon>Larsenimonas</taxon>
    </lineage>
</organism>
<accession>A0AA41ZJB9</accession>
<gene>
    <name evidence="6" type="ORF">OQ287_01130</name>
</gene>
<dbReference type="GO" id="GO:0016787">
    <property type="term" value="F:hydrolase activity"/>
    <property type="evidence" value="ECO:0007669"/>
    <property type="project" value="InterPro"/>
</dbReference>
<dbReference type="InterPro" id="IPR044925">
    <property type="entry name" value="His-Me_finger_sf"/>
</dbReference>
<reference evidence="6" key="1">
    <citation type="submission" date="2022-11" db="EMBL/GenBank/DDBJ databases">
        <title>Larsenimonas rhizosphaerae sp. nov., isolated from a tidal mudflat.</title>
        <authorList>
            <person name="Lee S.D."/>
            <person name="Kim I.S."/>
        </authorList>
    </citation>
    <scope>NUCLEOTIDE SEQUENCE</scope>
    <source>
        <strain evidence="6">GH2-1</strain>
    </source>
</reference>
<dbReference type="PANTHER" id="PTHR13966:SF5">
    <property type="entry name" value="ENDONUCLEASE G, MITOCHONDRIAL"/>
    <property type="match status" value="1"/>
</dbReference>
<feature type="domain" description="DNA/RNA non-specific endonuclease/pyrophosphatase/phosphodiesterase" evidence="5">
    <location>
        <begin position="54"/>
        <end position="251"/>
    </location>
</feature>
<evidence type="ECO:0000256" key="1">
    <source>
        <dbReference type="PIRSR" id="PIRSR640255-1"/>
    </source>
</evidence>
<keyword evidence="3" id="KW-1133">Transmembrane helix</keyword>